<keyword evidence="2" id="KW-0067">ATP-binding</keyword>
<evidence type="ECO:0000259" key="5">
    <source>
        <dbReference type="Pfam" id="PF01656"/>
    </source>
</evidence>
<dbReference type="Proteomes" id="UP000323565">
    <property type="component" value="Chromosome"/>
</dbReference>
<evidence type="ECO:0000256" key="3">
    <source>
        <dbReference type="SAM" id="MobiDB-lite"/>
    </source>
</evidence>
<dbReference type="CDD" id="cd05387">
    <property type="entry name" value="BY-kinase"/>
    <property type="match status" value="1"/>
</dbReference>
<evidence type="ECO:0000313" key="7">
    <source>
        <dbReference type="Proteomes" id="UP000323565"/>
    </source>
</evidence>
<keyword evidence="4" id="KW-0812">Transmembrane</keyword>
<feature type="region of interest" description="Disordered" evidence="3">
    <location>
        <begin position="482"/>
        <end position="562"/>
    </location>
</feature>
<feature type="transmembrane region" description="Helical" evidence="4">
    <location>
        <begin position="172"/>
        <end position="193"/>
    </location>
</feature>
<keyword evidence="1" id="KW-0547">Nucleotide-binding</keyword>
<dbReference type="Gene3D" id="3.40.50.300">
    <property type="entry name" value="P-loop containing nucleotide triphosphate hydrolases"/>
    <property type="match status" value="1"/>
</dbReference>
<dbReference type="InterPro" id="IPR050445">
    <property type="entry name" value="Bact_polysacc_biosynth/exp"/>
</dbReference>
<dbReference type="NCBIfam" id="TIGR01007">
    <property type="entry name" value="eps_fam"/>
    <property type="match status" value="1"/>
</dbReference>
<evidence type="ECO:0000313" key="6">
    <source>
        <dbReference type="EMBL" id="QEH93788.1"/>
    </source>
</evidence>
<keyword evidence="4" id="KW-0472">Membrane</keyword>
<dbReference type="InterPro" id="IPR005702">
    <property type="entry name" value="Wzc-like_C"/>
</dbReference>
<organism evidence="6 7">
    <name type="scientific">Dermacoccus abyssi</name>
    <dbReference type="NCBI Taxonomy" id="322596"/>
    <lineage>
        <taxon>Bacteria</taxon>
        <taxon>Bacillati</taxon>
        <taxon>Actinomycetota</taxon>
        <taxon>Actinomycetes</taxon>
        <taxon>Micrococcales</taxon>
        <taxon>Dermacoccaceae</taxon>
        <taxon>Dermacoccus</taxon>
    </lineage>
</organism>
<reference evidence="6 7" key="1">
    <citation type="submission" date="2019-08" db="EMBL/GenBank/DDBJ databases">
        <title>Dermacoccus abyssi strain HZAU 226, whole genome Nanopore sequencing project.</title>
        <authorList>
            <person name="Guo A."/>
            <person name="Zhang X."/>
            <person name="Ruan Y."/>
            <person name="Liu W."/>
            <person name="Chen Q."/>
            <person name="Gu L."/>
        </authorList>
    </citation>
    <scope>NUCLEOTIDE SEQUENCE [LARGE SCALE GENOMIC DNA]</scope>
    <source>
        <strain evidence="6 7">HZAU 226</strain>
    </source>
</reference>
<dbReference type="EMBL" id="CP043031">
    <property type="protein sequence ID" value="QEH93788.1"/>
    <property type="molecule type" value="Genomic_DNA"/>
</dbReference>
<keyword evidence="6" id="KW-0808">Transferase</keyword>
<accession>A0ABX5ZAQ8</accession>
<name>A0ABX5ZAQ8_9MICO</name>
<gene>
    <name evidence="6" type="ORF">FV141_09790</name>
</gene>
<dbReference type="PANTHER" id="PTHR32309:SF13">
    <property type="entry name" value="FERRIC ENTEROBACTIN TRANSPORT PROTEIN FEPE"/>
    <property type="match status" value="1"/>
</dbReference>
<dbReference type="Pfam" id="PF01656">
    <property type="entry name" value="CbiA"/>
    <property type="match status" value="1"/>
</dbReference>
<proteinExistence type="predicted"/>
<evidence type="ECO:0000256" key="1">
    <source>
        <dbReference type="ARBA" id="ARBA00022741"/>
    </source>
</evidence>
<dbReference type="PANTHER" id="PTHR32309">
    <property type="entry name" value="TYROSINE-PROTEIN KINASE"/>
    <property type="match status" value="1"/>
</dbReference>
<dbReference type="InterPro" id="IPR002586">
    <property type="entry name" value="CobQ/CobB/MinD/ParA_Nub-bd_dom"/>
</dbReference>
<dbReference type="GO" id="GO:0004715">
    <property type="term" value="F:non-membrane spanning protein tyrosine kinase activity"/>
    <property type="evidence" value="ECO:0007669"/>
    <property type="project" value="UniProtKB-EC"/>
</dbReference>
<protein>
    <submittedName>
        <fullName evidence="6">Polysaccharide biosynthesis tyrosine autokinase</fullName>
        <ecNumber evidence="6">2.7.10.2</ecNumber>
    </submittedName>
</protein>
<keyword evidence="4" id="KW-1133">Transmembrane helix</keyword>
<sequence length="562" mass="58536">MTALDLVRIMRANLKLLVLAALIGTLLAAGYTLTRPTLYSASSTAQVIAGNSIDANSAVLSQQLSTGRAGYYAQLASSSGVANRIAEESKGSLRAGEFSVVGVSGEGSATLTLTASAATPAKAQRAADLARTALADEAKYLETVGTEAKTSVYRVFPLTAAARPSAPSSPNWMRNLMAGAAIGLLAGIVLVVLRKQLDSRIRHTSEVEKLTGSGVLGVIPKAPTLQSRRRGGLGELGTTAEAFRMLRTNLRYISTERPPRSLVITSAMQSEGKSTVAANLARVLSAAGQSVVLVDTDLRRPTVHETFDLENLVGLTEVLTGQAPLASAIQQGDHKNLAVITSGRVPPNPSELLGSRRMSAVIEALGEEYFVVLDAPPLLPVTDAGLLAVAADGAAVVYQHGRTHREQVGLCAKILEQVGAHYYGSILNMTPPKQMGSTIYGYGAGNYGGATYGYGYGSSEDPSAATAPTPSPEVRDLTLTEGRSSADLPGKEDAARLRQPAPQAPTPPEPATAVRAPSAPSRARASEASGPNVAPHGRQSGEAPSPQGPRTRRARRRADLGE</sequence>
<dbReference type="EC" id="2.7.10.2" evidence="6"/>
<dbReference type="SUPFAM" id="SSF52540">
    <property type="entry name" value="P-loop containing nucleoside triphosphate hydrolases"/>
    <property type="match status" value="1"/>
</dbReference>
<evidence type="ECO:0000256" key="2">
    <source>
        <dbReference type="ARBA" id="ARBA00022840"/>
    </source>
</evidence>
<feature type="compositionally biased region" description="Low complexity" evidence="3">
    <location>
        <begin position="511"/>
        <end position="531"/>
    </location>
</feature>
<keyword evidence="7" id="KW-1185">Reference proteome</keyword>
<evidence type="ECO:0000256" key="4">
    <source>
        <dbReference type="SAM" id="Phobius"/>
    </source>
</evidence>
<feature type="domain" description="CobQ/CobB/MinD/ParA nucleotide binding" evidence="5">
    <location>
        <begin position="263"/>
        <end position="369"/>
    </location>
</feature>
<dbReference type="InterPro" id="IPR027417">
    <property type="entry name" value="P-loop_NTPase"/>
</dbReference>